<evidence type="ECO:0000256" key="2">
    <source>
        <dbReference type="ARBA" id="ARBA00023125"/>
    </source>
</evidence>
<dbReference type="GO" id="GO:0003700">
    <property type="term" value="F:DNA-binding transcription factor activity"/>
    <property type="evidence" value="ECO:0007669"/>
    <property type="project" value="InterPro"/>
</dbReference>
<dbReference type="PANTHER" id="PTHR46796">
    <property type="entry name" value="HTH-TYPE TRANSCRIPTIONAL ACTIVATOR RHAS-RELATED"/>
    <property type="match status" value="1"/>
</dbReference>
<dbReference type="RefSeq" id="WP_046375447.1">
    <property type="nucleotide sequence ID" value="NZ_CP010429.1"/>
</dbReference>
<evidence type="ECO:0000256" key="3">
    <source>
        <dbReference type="ARBA" id="ARBA00023163"/>
    </source>
</evidence>
<keyword evidence="6" id="KW-1185">Reference proteome</keyword>
<dbReference type="SMART" id="SM00342">
    <property type="entry name" value="HTH_ARAC"/>
    <property type="match status" value="1"/>
</dbReference>
<dbReference type="AlphaFoldDB" id="A0A0E3ZRX4"/>
<dbReference type="Proteomes" id="UP000033054">
    <property type="component" value="Chromosome"/>
</dbReference>
<dbReference type="PROSITE" id="PS01124">
    <property type="entry name" value="HTH_ARAC_FAMILY_2"/>
    <property type="match status" value="1"/>
</dbReference>
<dbReference type="Gene3D" id="1.10.10.60">
    <property type="entry name" value="Homeodomain-like"/>
    <property type="match status" value="1"/>
</dbReference>
<dbReference type="Pfam" id="PF20240">
    <property type="entry name" value="DUF6597"/>
    <property type="match status" value="1"/>
</dbReference>
<feature type="domain" description="HTH araC/xylS-type" evidence="4">
    <location>
        <begin position="150"/>
        <end position="252"/>
    </location>
</feature>
<dbReference type="PATRIC" id="fig|1379870.5.peg.434"/>
<dbReference type="STRING" id="1379870.SD10_01965"/>
<dbReference type="InterPro" id="IPR050204">
    <property type="entry name" value="AraC_XylS_family_regulators"/>
</dbReference>
<dbReference type="EMBL" id="CP010429">
    <property type="protein sequence ID" value="AKD53853.1"/>
    <property type="molecule type" value="Genomic_DNA"/>
</dbReference>
<keyword evidence="1" id="KW-0805">Transcription regulation</keyword>
<reference evidence="5 6" key="1">
    <citation type="journal article" date="2014" name="Curr. Microbiol.">
        <title>Spirosoma radiotolerans sp. nov., a gamma-radiation-resistant bacterium isolated from gamma ray-irradiated soil.</title>
        <authorList>
            <person name="Lee J.J."/>
            <person name="Srinivasan S."/>
            <person name="Lim S."/>
            <person name="Joe M."/>
            <person name="Im S."/>
            <person name="Bae S.I."/>
            <person name="Park K.R."/>
            <person name="Han J.H."/>
            <person name="Park S.H."/>
            <person name="Joo B.M."/>
            <person name="Park S.J."/>
            <person name="Kim M.K."/>
        </authorList>
    </citation>
    <scope>NUCLEOTIDE SEQUENCE [LARGE SCALE GENOMIC DNA]</scope>
    <source>
        <strain evidence="5 6">DG5A</strain>
    </source>
</reference>
<dbReference type="PANTHER" id="PTHR46796:SF13">
    <property type="entry name" value="HTH-TYPE TRANSCRIPTIONAL ACTIVATOR RHAS"/>
    <property type="match status" value="1"/>
</dbReference>
<dbReference type="InterPro" id="IPR018060">
    <property type="entry name" value="HTH_AraC"/>
</dbReference>
<protein>
    <submittedName>
        <fullName evidence="5">AraC family transcriptional regulator</fullName>
    </submittedName>
</protein>
<organism evidence="5 6">
    <name type="scientific">Spirosoma radiotolerans</name>
    <dbReference type="NCBI Taxonomy" id="1379870"/>
    <lineage>
        <taxon>Bacteria</taxon>
        <taxon>Pseudomonadati</taxon>
        <taxon>Bacteroidota</taxon>
        <taxon>Cytophagia</taxon>
        <taxon>Cytophagales</taxon>
        <taxon>Cytophagaceae</taxon>
        <taxon>Spirosoma</taxon>
    </lineage>
</organism>
<name>A0A0E3ZRX4_9BACT</name>
<sequence length="255" mass="29149">MNVTFPLPPAHLTEFVQRILVIENVRVVTPFKLPLYANGTPTLVFQTAKGQIKGYSTHLTLFGQTVRPETLSLQNDFTLIAYFFKPFVLGPLFGVAAQELTDHPIALDLLESSKVATLMEQLLHAPSTRAMLILIDHYIYSLVVQAKMDLRLIEFATASILKNTNPAVLQTVQNKLGLTERTFQRMFENHIGISPNQYRRICQFNSAFQQLQQRKFDNLADIAFKHEYADQSHFIRSFKEFTGIRPTDYLNFGRP</sequence>
<dbReference type="HOGENOM" id="CLU_066193_1_1_10"/>
<dbReference type="InterPro" id="IPR009057">
    <property type="entry name" value="Homeodomain-like_sf"/>
</dbReference>
<evidence type="ECO:0000313" key="6">
    <source>
        <dbReference type="Proteomes" id="UP000033054"/>
    </source>
</evidence>
<dbReference type="OrthoDB" id="635259at2"/>
<evidence type="ECO:0000259" key="4">
    <source>
        <dbReference type="PROSITE" id="PS01124"/>
    </source>
</evidence>
<dbReference type="InterPro" id="IPR046532">
    <property type="entry name" value="DUF6597"/>
</dbReference>
<accession>A0A0E3ZRX4</accession>
<evidence type="ECO:0000256" key="1">
    <source>
        <dbReference type="ARBA" id="ARBA00023015"/>
    </source>
</evidence>
<proteinExistence type="predicted"/>
<keyword evidence="2" id="KW-0238">DNA-binding</keyword>
<dbReference type="SUPFAM" id="SSF46689">
    <property type="entry name" value="Homeodomain-like"/>
    <property type="match status" value="1"/>
</dbReference>
<dbReference type="GO" id="GO:0043565">
    <property type="term" value="F:sequence-specific DNA binding"/>
    <property type="evidence" value="ECO:0007669"/>
    <property type="project" value="InterPro"/>
</dbReference>
<dbReference type="Pfam" id="PF12833">
    <property type="entry name" value="HTH_18"/>
    <property type="match status" value="1"/>
</dbReference>
<keyword evidence="3" id="KW-0804">Transcription</keyword>
<gene>
    <name evidence="5" type="ORF">SD10_01965</name>
</gene>
<evidence type="ECO:0000313" key="5">
    <source>
        <dbReference type="EMBL" id="AKD53853.1"/>
    </source>
</evidence>
<dbReference type="KEGG" id="srd:SD10_01965"/>